<evidence type="ECO:0000313" key="1">
    <source>
        <dbReference type="EMBL" id="MPY39455.1"/>
    </source>
</evidence>
<dbReference type="OrthoDB" id="3698007at2"/>
<proteinExistence type="predicted"/>
<name>A0A5N8VZU0_9ACTN</name>
<organism evidence="1 2">
    <name type="scientific">Streptomyces phyllanthi</name>
    <dbReference type="NCBI Taxonomy" id="1803180"/>
    <lineage>
        <taxon>Bacteria</taxon>
        <taxon>Bacillati</taxon>
        <taxon>Actinomycetota</taxon>
        <taxon>Actinomycetes</taxon>
        <taxon>Kitasatosporales</taxon>
        <taxon>Streptomycetaceae</taxon>
        <taxon>Streptomyces</taxon>
    </lineage>
</organism>
<comment type="caution">
    <text evidence="1">The sequence shown here is derived from an EMBL/GenBank/DDBJ whole genome shotgun (WGS) entry which is preliminary data.</text>
</comment>
<accession>A0A5N8VZU0</accession>
<protein>
    <submittedName>
        <fullName evidence="1">Uncharacterized protein</fullName>
    </submittedName>
</protein>
<dbReference type="Proteomes" id="UP000326979">
    <property type="component" value="Unassembled WGS sequence"/>
</dbReference>
<gene>
    <name evidence="1" type="ORF">FNH04_05850</name>
</gene>
<evidence type="ECO:0000313" key="2">
    <source>
        <dbReference type="Proteomes" id="UP000326979"/>
    </source>
</evidence>
<reference evidence="1 2" key="1">
    <citation type="submission" date="2019-07" db="EMBL/GenBank/DDBJ databases">
        <title>New species of Amycolatopsis and Streptomyces.</title>
        <authorList>
            <person name="Duangmal K."/>
            <person name="Teo W.F.A."/>
            <person name="Lipun K."/>
        </authorList>
    </citation>
    <scope>NUCLEOTIDE SEQUENCE [LARGE SCALE GENOMIC DNA]</scope>
    <source>
        <strain evidence="1 2">TISTR 2346</strain>
    </source>
</reference>
<sequence length="106" mass="11838">MARPCSPPCREIVSMPAAYPSLTRALAEALVDVLWFIDGCEDEQMDPDDAVKVLEGVAYIVSNLSREQRDEFLDLLGTMAREEADPSRRAFLEEFPDDFGLVEDAV</sequence>
<keyword evidence="2" id="KW-1185">Reference proteome</keyword>
<dbReference type="EMBL" id="VJZE01000022">
    <property type="protein sequence ID" value="MPY39455.1"/>
    <property type="molecule type" value="Genomic_DNA"/>
</dbReference>
<dbReference type="AlphaFoldDB" id="A0A5N8VZU0"/>